<dbReference type="AlphaFoldDB" id="A0A7T4WCX7"/>
<protein>
    <submittedName>
        <fullName evidence="2">Uncharacterized protein</fullName>
    </submittedName>
</protein>
<feature type="region of interest" description="Disordered" evidence="1">
    <location>
        <begin position="1"/>
        <end position="21"/>
    </location>
</feature>
<organism evidence="2 3">
    <name type="scientific">Acidithiobacillus ferrivorans</name>
    <dbReference type="NCBI Taxonomy" id="160808"/>
    <lineage>
        <taxon>Bacteria</taxon>
        <taxon>Pseudomonadati</taxon>
        <taxon>Pseudomonadota</taxon>
        <taxon>Acidithiobacillia</taxon>
        <taxon>Acidithiobacillales</taxon>
        <taxon>Acidithiobacillaceae</taxon>
        <taxon>Acidithiobacillus</taxon>
    </lineage>
</organism>
<sequence>MLLQKHRRQARKHEMPGASKVVTERRLELQKKSDFEYGFPAENVRYESRYDHMKEIGHDH</sequence>
<dbReference type="EMBL" id="CP059488">
    <property type="protein sequence ID" value="QQD72312.1"/>
    <property type="molecule type" value="Genomic_DNA"/>
</dbReference>
<name>A0A7T4WCX7_9PROT</name>
<proteinExistence type="predicted"/>
<dbReference type="RefSeq" id="WP_198660345.1">
    <property type="nucleotide sequence ID" value="NZ_CP059488.1"/>
</dbReference>
<gene>
    <name evidence="2" type="ORF">H2515_13040</name>
</gene>
<evidence type="ECO:0000256" key="1">
    <source>
        <dbReference type="SAM" id="MobiDB-lite"/>
    </source>
</evidence>
<evidence type="ECO:0000313" key="3">
    <source>
        <dbReference type="Proteomes" id="UP000595420"/>
    </source>
</evidence>
<reference evidence="2 3" key="1">
    <citation type="submission" date="2020-07" db="EMBL/GenBank/DDBJ databases">
        <title>Complete genome sequence analysis of Acidithiobacillus ferrivorans XJFY6S-08 reveals extreme environmental adaptation to alpine acid mine drainage.</title>
        <authorList>
            <person name="Yan L."/>
            <person name="Ni Y."/>
        </authorList>
    </citation>
    <scope>NUCLEOTIDE SEQUENCE [LARGE SCALE GENOMIC DNA]</scope>
    <source>
        <strain evidence="2 3">XJFY6S-08</strain>
    </source>
</reference>
<feature type="compositionally biased region" description="Basic residues" evidence="1">
    <location>
        <begin position="1"/>
        <end position="11"/>
    </location>
</feature>
<evidence type="ECO:0000313" key="2">
    <source>
        <dbReference type="EMBL" id="QQD72312.1"/>
    </source>
</evidence>
<dbReference type="Proteomes" id="UP000595420">
    <property type="component" value="Chromosome"/>
</dbReference>
<accession>A0A7T4WCX7</accession>